<dbReference type="InterPro" id="IPR036047">
    <property type="entry name" value="F-box-like_dom_sf"/>
</dbReference>
<dbReference type="EMBL" id="JAVHJL010000011">
    <property type="protein sequence ID" value="KAK6496355.1"/>
    <property type="molecule type" value="Genomic_DNA"/>
</dbReference>
<evidence type="ECO:0000313" key="3">
    <source>
        <dbReference type="Proteomes" id="UP001370758"/>
    </source>
</evidence>
<dbReference type="AlphaFoldDB" id="A0AAV9VT15"/>
<evidence type="ECO:0000259" key="1">
    <source>
        <dbReference type="Pfam" id="PF00646"/>
    </source>
</evidence>
<dbReference type="SUPFAM" id="SSF81383">
    <property type="entry name" value="F-box domain"/>
    <property type="match status" value="1"/>
</dbReference>
<protein>
    <recommendedName>
        <fullName evidence="1">F-box domain-containing protein</fullName>
    </recommendedName>
</protein>
<gene>
    <name evidence="2" type="ORF">TWF481_002380</name>
</gene>
<evidence type="ECO:0000313" key="2">
    <source>
        <dbReference type="EMBL" id="KAK6496355.1"/>
    </source>
</evidence>
<dbReference type="Pfam" id="PF00646">
    <property type="entry name" value="F-box"/>
    <property type="match status" value="1"/>
</dbReference>
<comment type="caution">
    <text evidence="2">The sequence shown here is derived from an EMBL/GenBank/DDBJ whole genome shotgun (WGS) entry which is preliminary data.</text>
</comment>
<reference evidence="2 3" key="1">
    <citation type="submission" date="2023-08" db="EMBL/GenBank/DDBJ databases">
        <authorList>
            <person name="Palmer J.M."/>
        </authorList>
    </citation>
    <scope>NUCLEOTIDE SEQUENCE [LARGE SCALE GENOMIC DNA]</scope>
    <source>
        <strain evidence="2 3">TWF481</strain>
    </source>
</reference>
<feature type="domain" description="F-box" evidence="1">
    <location>
        <begin position="12"/>
        <end position="40"/>
    </location>
</feature>
<dbReference type="Proteomes" id="UP001370758">
    <property type="component" value="Unassembled WGS sequence"/>
</dbReference>
<keyword evidence="3" id="KW-1185">Reference proteome</keyword>
<accession>A0AAV9VT15</accession>
<organism evidence="2 3">
    <name type="scientific">Arthrobotrys musiformis</name>
    <dbReference type="NCBI Taxonomy" id="47236"/>
    <lineage>
        <taxon>Eukaryota</taxon>
        <taxon>Fungi</taxon>
        <taxon>Dikarya</taxon>
        <taxon>Ascomycota</taxon>
        <taxon>Pezizomycotina</taxon>
        <taxon>Orbiliomycetes</taxon>
        <taxon>Orbiliales</taxon>
        <taxon>Orbiliaceae</taxon>
        <taxon>Arthrobotrys</taxon>
    </lineage>
</organism>
<dbReference type="InterPro" id="IPR001810">
    <property type="entry name" value="F-box_dom"/>
</dbReference>
<sequence>MPSEPQPTLATLSAELLYSILSYLPGEDIYNLLFVCKSIYPIAHKELGSSIGCIGRWAQGSYSRCRCKEKNSFILLRDTNNSEDPVRYDQKWESMRGLGICPNSVGNDAVRELLGELIRSRRLRPRDCVLKFNQWTDAMKVSTEPWVSLREYFDSGDCPQLSLLVSIRDYDIPKAFSFIDGHGDKVTRLSISFSLGHSSFKYNPATGINQITQILTDLPKLRRLNISLTSERDNYVSTWPLTEHSDSLEKLQLAFDNLENLHSLRINGIFFHPSFFLRVPKSVRFLELKCTTTPTWWLDFAKYPFENVEELVLFYKPDESPWRDQEDEKSRGIDIDPESHTFNLGPVSISTLKRFSGRAPLFGPADLLKNILASNKDLGRKHKFRQNWGKEVLPDIESAGIIMLDSLSESIIRHKKKYTWEHLQRNGETPEHWVSEFVSLCTESLKDDLR</sequence>
<proteinExistence type="predicted"/>
<name>A0AAV9VT15_9PEZI</name>